<comment type="subcellular location">
    <subcellularLocation>
        <location evidence="8">Cell membrane</location>
        <topology evidence="8">Multi-pass membrane protein</topology>
    </subcellularLocation>
    <subcellularLocation>
        <location evidence="2">Membrane</location>
        <topology evidence="2">Multi-pass membrane protein</topology>
    </subcellularLocation>
</comment>
<feature type="transmembrane region" description="Helical" evidence="8">
    <location>
        <begin position="60"/>
        <end position="91"/>
    </location>
</feature>
<reference evidence="9" key="1">
    <citation type="journal article" date="2020" name="Fungal Divers.">
        <title>Resolving the Mortierellaceae phylogeny through synthesis of multi-gene phylogenetics and phylogenomics.</title>
        <authorList>
            <person name="Vandepol N."/>
            <person name="Liber J."/>
            <person name="Desiro A."/>
            <person name="Na H."/>
            <person name="Kennedy M."/>
            <person name="Barry K."/>
            <person name="Grigoriev I.V."/>
            <person name="Miller A.N."/>
            <person name="O'Donnell K."/>
            <person name="Stajich J.E."/>
            <person name="Bonito G."/>
        </authorList>
    </citation>
    <scope>NUCLEOTIDE SEQUENCE</scope>
    <source>
        <strain evidence="9">NVP1</strain>
    </source>
</reference>
<comment type="caution">
    <text evidence="8">Lacks conserved residue(s) required for the propagation of feature annotation.</text>
</comment>
<keyword evidence="7 8" id="KW-0472">Membrane</keyword>
<organism evidence="9 10">
    <name type="scientific">Podila minutissima</name>
    <dbReference type="NCBI Taxonomy" id="64525"/>
    <lineage>
        <taxon>Eukaryota</taxon>
        <taxon>Fungi</taxon>
        <taxon>Fungi incertae sedis</taxon>
        <taxon>Mucoromycota</taxon>
        <taxon>Mortierellomycotina</taxon>
        <taxon>Mortierellomycetes</taxon>
        <taxon>Mortierellales</taxon>
        <taxon>Mortierellaceae</taxon>
        <taxon>Podila</taxon>
    </lineage>
</organism>
<evidence type="ECO:0000256" key="6">
    <source>
        <dbReference type="ARBA" id="ARBA00022989"/>
    </source>
</evidence>
<gene>
    <name evidence="9" type="ORF">BG006_004088</name>
</gene>
<evidence type="ECO:0000256" key="7">
    <source>
        <dbReference type="ARBA" id="ARBA00023136"/>
    </source>
</evidence>
<evidence type="ECO:0000256" key="8">
    <source>
        <dbReference type="RuleBase" id="RU368066"/>
    </source>
</evidence>
<accession>A0A9P5SM51</accession>
<proteinExistence type="inferred from homology"/>
<keyword evidence="5 8" id="KW-0812">Transmembrane</keyword>
<dbReference type="PANTHER" id="PTHR12385">
    <property type="entry name" value="CHOLINE TRANSPORTER-LIKE (SLC FAMILY 44)"/>
    <property type="match status" value="1"/>
</dbReference>
<evidence type="ECO:0000313" key="10">
    <source>
        <dbReference type="Proteomes" id="UP000696485"/>
    </source>
</evidence>
<evidence type="ECO:0000256" key="4">
    <source>
        <dbReference type="ARBA" id="ARBA00015388"/>
    </source>
</evidence>
<dbReference type="AlphaFoldDB" id="A0A9P5SM51"/>
<dbReference type="GO" id="GO:0022857">
    <property type="term" value="F:transmembrane transporter activity"/>
    <property type="evidence" value="ECO:0007669"/>
    <property type="project" value="UniProtKB-UniRule"/>
</dbReference>
<protein>
    <recommendedName>
        <fullName evidence="4 8">Protein PNS1</fullName>
    </recommendedName>
</protein>
<dbReference type="Proteomes" id="UP000696485">
    <property type="component" value="Unassembled WGS sequence"/>
</dbReference>
<sequence length="276" mass="29761">MAVRGFVWIIAPLSKENLHNFLLKISLAGLFVQLIYSWWVSIVVSGFGPKTNEVHPALPFVLMGISYLSFLWTSLVITNIIYATVAGVSAIRFLPAKASSRADSIDVLTHVLTTSLGSICYGSSSAFGPVSRILKTPWRTLRSFAFKHTFYNVAVYGMDYDSAAKDLQPRIAGLKVASLLDQCIIPQLLIANAICSGLTAGTLARVFVGLNHHYIAISVLGAMQIVFAAGAATESALGSVFAAMAHDPEGFARSNPELAKQIDELYGETEEMKTAV</sequence>
<dbReference type="Pfam" id="PF04515">
    <property type="entry name" value="Choline_transpo"/>
    <property type="match status" value="1"/>
</dbReference>
<comment type="function">
    <text evidence="1 8">Probably involved in transport through the plasma membrane.</text>
</comment>
<keyword evidence="10" id="KW-1185">Reference proteome</keyword>
<comment type="caution">
    <text evidence="9">The sequence shown here is derived from an EMBL/GenBank/DDBJ whole genome shotgun (WGS) entry which is preliminary data.</text>
</comment>
<dbReference type="InterPro" id="IPR007603">
    <property type="entry name" value="Choline_transptr-like"/>
</dbReference>
<dbReference type="EMBL" id="JAAAUY010000226">
    <property type="protein sequence ID" value="KAF9333021.1"/>
    <property type="molecule type" value="Genomic_DNA"/>
</dbReference>
<keyword evidence="6 8" id="KW-1133">Transmembrane helix</keyword>
<evidence type="ECO:0000256" key="2">
    <source>
        <dbReference type="ARBA" id="ARBA00004141"/>
    </source>
</evidence>
<name>A0A9P5SM51_9FUNG</name>
<evidence type="ECO:0000256" key="5">
    <source>
        <dbReference type="ARBA" id="ARBA00022692"/>
    </source>
</evidence>
<evidence type="ECO:0000313" key="9">
    <source>
        <dbReference type="EMBL" id="KAF9333021.1"/>
    </source>
</evidence>
<evidence type="ECO:0000256" key="1">
    <source>
        <dbReference type="ARBA" id="ARBA00002957"/>
    </source>
</evidence>
<dbReference type="PANTHER" id="PTHR12385:SF4">
    <property type="entry name" value="PROTEIN PNS1"/>
    <property type="match status" value="1"/>
</dbReference>
<evidence type="ECO:0000256" key="3">
    <source>
        <dbReference type="ARBA" id="ARBA00007168"/>
    </source>
</evidence>
<dbReference type="GO" id="GO:0005886">
    <property type="term" value="C:plasma membrane"/>
    <property type="evidence" value="ECO:0007669"/>
    <property type="project" value="UniProtKB-SubCell"/>
</dbReference>
<feature type="transmembrane region" description="Helical" evidence="8">
    <location>
        <begin position="21"/>
        <end position="40"/>
    </location>
</feature>
<comment type="similarity">
    <text evidence="3 8">Belongs to the CTL (choline transporter-like) family.</text>
</comment>